<sequence>MTASARLSLGPLLYYWPRQQILDFYDEMALAPVDIVYLGETVCARRHELELDDWIGIGQRLREAGKEVVFSSQVLLESESDVRRLKALLAASSGLEANDMTAVNLVQRAEGGFVAGMTLNLYNEDSLALMASLGARRWVASVELDADQLGLLAESVAGGIETEVFAFGRMPLAYSARCFTARHFNRQKDGCQFVCRDYPDGLEMRTQEDEPFLVLNGIQTQSVKSCDFLADIPELLRLGVNVLRISPQAAHTAEVIQLFRDVLDGLLAPHDAFRRADRLRSAEPCNGYLHGKPGLDLVFHRSAQSVYG</sequence>
<dbReference type="EMBL" id="SHKX01000013">
    <property type="protein sequence ID" value="RZU38646.1"/>
    <property type="molecule type" value="Genomic_DNA"/>
</dbReference>
<comment type="function">
    <text evidence="1">Required for O(2)-independent ubiquinone (coenzyme Q) biosynthesis. Together with UbiU, is essential for the C6-hydroxylation reaction in the oxygen-independent ubiquinone biosynthesis pathway.</text>
</comment>
<dbReference type="GO" id="GO:0046872">
    <property type="term" value="F:metal ion binding"/>
    <property type="evidence" value="ECO:0007669"/>
    <property type="project" value="UniProtKB-KW"/>
</dbReference>
<dbReference type="InterPro" id="IPR051454">
    <property type="entry name" value="RNA/ubiquinone_mod_enzymes"/>
</dbReference>
<keyword evidence="1" id="KW-0831">Ubiquinone biosynthesis</keyword>
<dbReference type="HAMAP" id="MF_02233">
    <property type="entry name" value="UbiV"/>
    <property type="match status" value="1"/>
</dbReference>
<dbReference type="GO" id="GO:0051539">
    <property type="term" value="F:4 iron, 4 sulfur cluster binding"/>
    <property type="evidence" value="ECO:0007669"/>
    <property type="project" value="UniProtKB-UniRule"/>
</dbReference>
<feature type="binding site" evidence="1">
    <location>
        <position position="191"/>
    </location>
    <ligand>
        <name>[4Fe-4S] cluster</name>
        <dbReference type="ChEBI" id="CHEBI:49883"/>
    </ligand>
</feature>
<keyword evidence="1" id="KW-0004">4Fe-4S</keyword>
<name>A0A4V6MFS2_9GAMM</name>
<dbReference type="AlphaFoldDB" id="A0A4V6MFS2"/>
<dbReference type="NCBIfam" id="NF011991">
    <property type="entry name" value="PRK15447.1"/>
    <property type="match status" value="1"/>
</dbReference>
<accession>A0A4V6MFS2</accession>
<comment type="cofactor">
    <cofactor evidence="1">
        <name>[4Fe-4S] cluster</name>
        <dbReference type="ChEBI" id="CHEBI:49883"/>
    </cofactor>
</comment>
<comment type="similarity">
    <text evidence="1">Belongs to the peptidase U32 family. UbiV subfamily.</text>
</comment>
<dbReference type="OrthoDB" id="8523349at2"/>
<keyword evidence="2" id="KW-0378">Hydrolase</keyword>
<dbReference type="PANTHER" id="PTHR30217:SF11">
    <property type="entry name" value="UBIQUINONE BIOSYNTHESIS PROTEIN UBIV"/>
    <property type="match status" value="1"/>
</dbReference>
<dbReference type="GO" id="GO:0006744">
    <property type="term" value="P:ubiquinone biosynthetic process"/>
    <property type="evidence" value="ECO:0007669"/>
    <property type="project" value="UniProtKB-UniRule"/>
</dbReference>
<dbReference type="GO" id="GO:0008233">
    <property type="term" value="F:peptidase activity"/>
    <property type="evidence" value="ECO:0007669"/>
    <property type="project" value="UniProtKB-KW"/>
</dbReference>
<dbReference type="GO" id="GO:0006508">
    <property type="term" value="P:proteolysis"/>
    <property type="evidence" value="ECO:0007669"/>
    <property type="project" value="UniProtKB-KW"/>
</dbReference>
<dbReference type="InterPro" id="IPR001539">
    <property type="entry name" value="Peptidase_U32"/>
</dbReference>
<keyword evidence="3" id="KW-1185">Reference proteome</keyword>
<feature type="binding site" evidence="1">
    <location>
        <position position="43"/>
    </location>
    <ligand>
        <name>[4Fe-4S] cluster</name>
        <dbReference type="ChEBI" id="CHEBI:49883"/>
    </ligand>
</feature>
<comment type="pathway">
    <text evidence="1">Cofactor biosynthesis; ubiquinone biosynthesis.</text>
</comment>
<dbReference type="Pfam" id="PF01136">
    <property type="entry name" value="Peptidase_U32"/>
    <property type="match status" value="1"/>
</dbReference>
<feature type="binding site" evidence="1">
    <location>
        <position position="195"/>
    </location>
    <ligand>
        <name>[4Fe-4S] cluster</name>
        <dbReference type="ChEBI" id="CHEBI:49883"/>
    </ligand>
</feature>
<dbReference type="Proteomes" id="UP000292423">
    <property type="component" value="Unassembled WGS sequence"/>
</dbReference>
<gene>
    <name evidence="1" type="primary">ubiV</name>
    <name evidence="2" type="ORF">EV700_2581</name>
</gene>
<protein>
    <recommendedName>
        <fullName evidence="1">Ubiquinone biosynthesis protein UbiV</fullName>
    </recommendedName>
</protein>
<dbReference type="RefSeq" id="WP_130414389.1">
    <property type="nucleotide sequence ID" value="NZ_SHKX01000013.1"/>
</dbReference>
<comment type="caution">
    <text evidence="2">The sequence shown here is derived from an EMBL/GenBank/DDBJ whole genome shotgun (WGS) entry which is preliminary data.</text>
</comment>
<reference evidence="2 3" key="1">
    <citation type="submission" date="2019-02" db="EMBL/GenBank/DDBJ databases">
        <title>Genomic Encyclopedia of Type Strains, Phase IV (KMG-IV): sequencing the most valuable type-strain genomes for metagenomic binning, comparative biology and taxonomic classification.</title>
        <authorList>
            <person name="Goeker M."/>
        </authorList>
    </citation>
    <scope>NUCLEOTIDE SEQUENCE [LARGE SCALE GENOMIC DNA]</scope>
    <source>
        <strain evidence="2 3">DSM 105135</strain>
    </source>
</reference>
<dbReference type="PANTHER" id="PTHR30217">
    <property type="entry name" value="PEPTIDASE U32 FAMILY"/>
    <property type="match status" value="1"/>
</dbReference>
<keyword evidence="2" id="KW-0645">Protease</keyword>
<evidence type="ECO:0000256" key="1">
    <source>
        <dbReference type="HAMAP-Rule" id="MF_02233"/>
    </source>
</evidence>
<evidence type="ECO:0000313" key="3">
    <source>
        <dbReference type="Proteomes" id="UP000292423"/>
    </source>
</evidence>
<dbReference type="InterPro" id="IPR043693">
    <property type="entry name" value="UbiV"/>
</dbReference>
<proteinExistence type="inferred from homology"/>
<keyword evidence="1" id="KW-0411">Iron-sulfur</keyword>
<dbReference type="UniPathway" id="UPA00232"/>
<feature type="binding site" evidence="1">
    <location>
        <position position="178"/>
    </location>
    <ligand>
        <name>[4Fe-4S] cluster</name>
        <dbReference type="ChEBI" id="CHEBI:49883"/>
    </ligand>
</feature>
<organism evidence="2 3">
    <name type="scientific">Fluviicoccus keumensis</name>
    <dbReference type="NCBI Taxonomy" id="1435465"/>
    <lineage>
        <taxon>Bacteria</taxon>
        <taxon>Pseudomonadati</taxon>
        <taxon>Pseudomonadota</taxon>
        <taxon>Gammaproteobacteria</taxon>
        <taxon>Moraxellales</taxon>
        <taxon>Moraxellaceae</taxon>
        <taxon>Fluviicoccus</taxon>
    </lineage>
</organism>
<evidence type="ECO:0000313" key="2">
    <source>
        <dbReference type="EMBL" id="RZU38646.1"/>
    </source>
</evidence>
<keyword evidence="1" id="KW-0479">Metal-binding</keyword>
<keyword evidence="1" id="KW-0408">Iron</keyword>
<comment type="subunit">
    <text evidence="1">Forms a heterodimer with UbiU.</text>
</comment>